<evidence type="ECO:0000256" key="2">
    <source>
        <dbReference type="ARBA" id="ARBA00022729"/>
    </source>
</evidence>
<dbReference type="PANTHER" id="PTHR30483:SF6">
    <property type="entry name" value="PERIPLASMIC BINDING PROTEIN OF ABC TRANSPORTER FOR NATURAL AMINO ACIDS"/>
    <property type="match status" value="1"/>
</dbReference>
<keyword evidence="2" id="KW-0732">Signal</keyword>
<organism evidence="4 5">
    <name type="scientific">Actinomadura verrucosospora</name>
    <dbReference type="NCBI Taxonomy" id="46165"/>
    <lineage>
        <taxon>Bacteria</taxon>
        <taxon>Bacillati</taxon>
        <taxon>Actinomycetota</taxon>
        <taxon>Actinomycetes</taxon>
        <taxon>Streptosporangiales</taxon>
        <taxon>Thermomonosporaceae</taxon>
        <taxon>Actinomadura</taxon>
    </lineage>
</organism>
<dbReference type="Pfam" id="PF13458">
    <property type="entry name" value="Peripla_BP_6"/>
    <property type="match status" value="1"/>
</dbReference>
<dbReference type="InterPro" id="IPR028081">
    <property type="entry name" value="Leu-bd"/>
</dbReference>
<sequence>MTLVRRSAALATAGALLAGCAGGPGGGGGKISDGKVVLAVLTDESGVYADLSGKNAVQAVKMAVADYKAKYGDKAVAKKIEVVDADHQNKPDIANSKAQELYDRQKADLIVDVPTSSAALAVATVAKNKKKLFIDVGAASTELEGKQCNKYTFHYGYNSYMLAHGTGSEVTKDGSKNWYIVYPDYAFGQDMQKTFTAAVKESGGTVVKSDPTPFPNDNFSTFLLKAPGLKPKPQVLGAMQAGGDLVNLVKQYNEYKLRDKGVGLATGLMFITDIHSLGPDALAGTRFTDFWYWNANQGNRAWADKFQAKTGKRPTAVHAADYSAALQYLEAVQRGGTDKSDGVVKQLEGHQVNDVFTATGTIRPQDHLLVHDAYIAQVKPGSEVKEPWDYEKILKTIPAAQAFQQPDAACRL</sequence>
<dbReference type="Proteomes" id="UP000501240">
    <property type="component" value="Chromosome"/>
</dbReference>
<dbReference type="EMBL" id="CP053892">
    <property type="protein sequence ID" value="QKG21123.1"/>
    <property type="molecule type" value="Genomic_DNA"/>
</dbReference>
<dbReference type="PANTHER" id="PTHR30483">
    <property type="entry name" value="LEUCINE-SPECIFIC-BINDING PROTEIN"/>
    <property type="match status" value="1"/>
</dbReference>
<dbReference type="InterPro" id="IPR028082">
    <property type="entry name" value="Peripla_BP_I"/>
</dbReference>
<dbReference type="Gene3D" id="3.40.50.2300">
    <property type="match status" value="2"/>
</dbReference>
<dbReference type="AlphaFoldDB" id="A0A7D3ZL20"/>
<feature type="domain" description="Leucine-binding protein" evidence="3">
    <location>
        <begin position="36"/>
        <end position="380"/>
    </location>
</feature>
<protein>
    <submittedName>
        <fullName evidence="4">Amino acid ABC transporter substrate-binding protein</fullName>
    </submittedName>
</protein>
<reference evidence="4 5" key="1">
    <citation type="submission" date="2020-05" db="EMBL/GenBank/DDBJ databases">
        <title>Actinomadura verrucosospora NRRL-B18236 (PFL_A860) Genome sequencing and assembly.</title>
        <authorList>
            <person name="Samborskyy M."/>
        </authorList>
    </citation>
    <scope>NUCLEOTIDE SEQUENCE [LARGE SCALE GENOMIC DNA]</scope>
    <source>
        <strain evidence="4 5">NRRL:B18236</strain>
    </source>
</reference>
<comment type="similarity">
    <text evidence="1">Belongs to the leucine-binding protein family.</text>
</comment>
<accession>A0A7D3ZL20</accession>
<gene>
    <name evidence="4" type="ORF">ACTIVE_2761</name>
</gene>
<evidence type="ECO:0000313" key="5">
    <source>
        <dbReference type="Proteomes" id="UP000501240"/>
    </source>
</evidence>
<proteinExistence type="inferred from homology"/>
<evidence type="ECO:0000313" key="4">
    <source>
        <dbReference type="EMBL" id="QKG21123.1"/>
    </source>
</evidence>
<evidence type="ECO:0000256" key="1">
    <source>
        <dbReference type="ARBA" id="ARBA00010062"/>
    </source>
</evidence>
<evidence type="ECO:0000259" key="3">
    <source>
        <dbReference type="Pfam" id="PF13458"/>
    </source>
</evidence>
<dbReference type="PROSITE" id="PS51257">
    <property type="entry name" value="PROKAR_LIPOPROTEIN"/>
    <property type="match status" value="1"/>
</dbReference>
<keyword evidence="5" id="KW-1185">Reference proteome</keyword>
<dbReference type="RefSeq" id="WP_173095449.1">
    <property type="nucleotide sequence ID" value="NZ_CP053892.1"/>
</dbReference>
<name>A0A7D3ZL20_ACTVE</name>
<dbReference type="SUPFAM" id="SSF53822">
    <property type="entry name" value="Periplasmic binding protein-like I"/>
    <property type="match status" value="1"/>
</dbReference>
<dbReference type="CDD" id="cd06327">
    <property type="entry name" value="PBP1_SBP-like"/>
    <property type="match status" value="1"/>
</dbReference>
<dbReference type="InterPro" id="IPR051010">
    <property type="entry name" value="BCAA_transport"/>
</dbReference>